<feature type="compositionally biased region" description="Pro residues" evidence="1">
    <location>
        <begin position="26"/>
        <end position="37"/>
    </location>
</feature>
<dbReference type="PANTHER" id="PTHR30290">
    <property type="entry name" value="PERIPLASMIC BINDING COMPONENT OF ABC TRANSPORTER"/>
    <property type="match status" value="1"/>
</dbReference>
<reference evidence="5" key="1">
    <citation type="submission" date="2016-10" db="EMBL/GenBank/DDBJ databases">
        <authorList>
            <person name="Varghese N."/>
            <person name="Submissions S."/>
        </authorList>
    </citation>
    <scope>NUCLEOTIDE SEQUENCE [LARGE SCALE GENOMIC DNA]</scope>
    <source>
        <strain evidence="5">DSM 20524</strain>
    </source>
</reference>
<dbReference type="Gene3D" id="3.40.190.10">
    <property type="entry name" value="Periplasmic binding protein-like II"/>
    <property type="match status" value="1"/>
</dbReference>
<gene>
    <name evidence="4" type="ORF">SAMN05661109_00926</name>
</gene>
<dbReference type="PANTHER" id="PTHR30290:SF65">
    <property type="entry name" value="MONOACYL PHOSPHATIDYLINOSITOL TETRAMANNOSIDE-BINDING PROTEIN LPQW-RELATED"/>
    <property type="match status" value="1"/>
</dbReference>
<evidence type="ECO:0000256" key="2">
    <source>
        <dbReference type="SAM" id="SignalP"/>
    </source>
</evidence>
<feature type="signal peptide" evidence="2">
    <location>
        <begin position="1"/>
        <end position="23"/>
    </location>
</feature>
<dbReference type="SUPFAM" id="SSF53850">
    <property type="entry name" value="Periplasmic binding protein-like II"/>
    <property type="match status" value="1"/>
</dbReference>
<feature type="region of interest" description="Disordered" evidence="1">
    <location>
        <begin position="25"/>
        <end position="57"/>
    </location>
</feature>
<feature type="domain" description="Solute-binding protein family 5" evidence="3">
    <location>
        <begin position="115"/>
        <end position="438"/>
    </location>
</feature>
<evidence type="ECO:0000259" key="3">
    <source>
        <dbReference type="Pfam" id="PF00496"/>
    </source>
</evidence>
<feature type="region of interest" description="Disordered" evidence="1">
    <location>
        <begin position="536"/>
        <end position="559"/>
    </location>
</feature>
<feature type="chain" id="PRO_5038685560" evidence="2">
    <location>
        <begin position="24"/>
        <end position="559"/>
    </location>
</feature>
<dbReference type="Gene3D" id="3.10.105.10">
    <property type="entry name" value="Dipeptide-binding Protein, Domain 3"/>
    <property type="match status" value="1"/>
</dbReference>
<dbReference type="GO" id="GO:0015833">
    <property type="term" value="P:peptide transport"/>
    <property type="evidence" value="ECO:0007669"/>
    <property type="project" value="TreeGrafter"/>
</dbReference>
<dbReference type="PROSITE" id="PS51257">
    <property type="entry name" value="PROKAR_LIPOPROTEIN"/>
    <property type="match status" value="1"/>
</dbReference>
<evidence type="ECO:0000256" key="1">
    <source>
        <dbReference type="SAM" id="MobiDB-lite"/>
    </source>
</evidence>
<proteinExistence type="predicted"/>
<dbReference type="EMBL" id="FOGQ01000003">
    <property type="protein sequence ID" value="SER76443.1"/>
    <property type="molecule type" value="Genomic_DNA"/>
</dbReference>
<dbReference type="CDD" id="cd08501">
    <property type="entry name" value="PBP2_Lpqw"/>
    <property type="match status" value="1"/>
</dbReference>
<evidence type="ECO:0000313" key="5">
    <source>
        <dbReference type="Proteomes" id="UP000198929"/>
    </source>
</evidence>
<dbReference type="STRING" id="1121357.SAMN05661109_00926"/>
<feature type="compositionally biased region" description="Low complexity" evidence="1">
    <location>
        <begin position="38"/>
        <end position="54"/>
    </location>
</feature>
<dbReference type="Pfam" id="PF00496">
    <property type="entry name" value="SBP_bac_5"/>
    <property type="match status" value="1"/>
</dbReference>
<keyword evidence="2" id="KW-0732">Signal</keyword>
<accession>A0A1H9RW98</accession>
<dbReference type="GO" id="GO:1904680">
    <property type="term" value="F:peptide transmembrane transporter activity"/>
    <property type="evidence" value="ECO:0007669"/>
    <property type="project" value="TreeGrafter"/>
</dbReference>
<keyword evidence="5" id="KW-1185">Reference proteome</keyword>
<sequence length="559" mass="60218">MRTRLHLVATGLVVAGLMVSSCAANPGPPPAVEPEPAPTTTTTTTTTSSTSAAPDQERSEIAVGVEALRNGLNPHVLADESSVVLSIANLVLPSAFVGGQLNVDILDEAVVEPESPAAMTVRYQINDAAQWSDGTPLTGADFNYLWQQMSTTPGVVDPAGYRAIQDVRVSGAGGKTVHVDFSEPVAYWQELFRHLLPSHLLRLDTNSFHRGMRDDIPASAGRYMVEEVDRGRKMITLHRNDRFWGTDPATIDLLTLVAVRSTTHSADQLRSGQIQFVDSVPAETSADTYRLIPQTQQRMIDTPRTLGISLSTTSPVLADQQVRAELRSLIDVPLLARIAAGRSSDLKVAEHEAVSEAEPLRVRAAVEENRPLRLVADPADSAASAAARSLVDMLNQRGVRAEVVATDLRDATTNRLPDGDVDGVIMWDHEDLTANDAASELLCPSGKYRAGNLSGYCTPETDQFSRDVLAGRIDPATAQEYVDAVNRREAIWVPLLHETRLLVLGPGVVGPDPDLNQWEAGLSTAETWRLPDTLGGIASPGEPSVMPPDTLTEADTEHN</sequence>
<organism evidence="4 5">
    <name type="scientific">Corynebacterium cystitidis DSM 20524</name>
    <dbReference type="NCBI Taxonomy" id="1121357"/>
    <lineage>
        <taxon>Bacteria</taxon>
        <taxon>Bacillati</taxon>
        <taxon>Actinomycetota</taxon>
        <taxon>Actinomycetes</taxon>
        <taxon>Mycobacteriales</taxon>
        <taxon>Corynebacteriaceae</taxon>
        <taxon>Corynebacterium</taxon>
    </lineage>
</organism>
<dbReference type="InterPro" id="IPR000914">
    <property type="entry name" value="SBP_5_dom"/>
</dbReference>
<dbReference type="InterPro" id="IPR039424">
    <property type="entry name" value="SBP_5"/>
</dbReference>
<evidence type="ECO:0000313" key="4">
    <source>
        <dbReference type="EMBL" id="SER76443.1"/>
    </source>
</evidence>
<dbReference type="Gene3D" id="3.90.76.10">
    <property type="entry name" value="Dipeptide-binding Protein, Domain 1"/>
    <property type="match status" value="1"/>
</dbReference>
<dbReference type="AlphaFoldDB" id="A0A1H9RW98"/>
<dbReference type="Proteomes" id="UP000198929">
    <property type="component" value="Unassembled WGS sequence"/>
</dbReference>
<name>A0A1H9RW98_9CORY</name>
<dbReference type="RefSeq" id="WP_092256901.1">
    <property type="nucleotide sequence ID" value="NZ_CP047199.1"/>
</dbReference>
<protein>
    <submittedName>
        <fullName evidence="4">ABC-type transport system, substrate-binding protein</fullName>
    </submittedName>
</protein>